<dbReference type="GeneID" id="33553994"/>
<dbReference type="PANTHER" id="PTHR43976:SF16">
    <property type="entry name" value="SHORT-CHAIN DEHYDROGENASE_REDUCTASE FAMILY PROTEIN"/>
    <property type="match status" value="1"/>
</dbReference>
<dbReference type="PANTHER" id="PTHR43976">
    <property type="entry name" value="SHORT CHAIN DEHYDROGENASE"/>
    <property type="match status" value="1"/>
</dbReference>
<gene>
    <name evidence="3" type="ORF">BD324DRAFT_210498</name>
</gene>
<dbReference type="AlphaFoldDB" id="A0A1Y1U6N6"/>
<protein>
    <submittedName>
        <fullName evidence="3">Uncharacterized protein</fullName>
    </submittedName>
</protein>
<dbReference type="SUPFAM" id="SSF51735">
    <property type="entry name" value="NAD(P)-binding Rossmann-fold domains"/>
    <property type="match status" value="1"/>
</dbReference>
<accession>A0A1Y1U6N6</accession>
<dbReference type="Gene3D" id="3.40.50.720">
    <property type="entry name" value="NAD(P)-binding Rossmann-like Domain"/>
    <property type="match status" value="1"/>
</dbReference>
<keyword evidence="2" id="KW-0560">Oxidoreductase</keyword>
<dbReference type="GO" id="GO:0016491">
    <property type="term" value="F:oxidoreductase activity"/>
    <property type="evidence" value="ECO:0007669"/>
    <property type="project" value="UniProtKB-KW"/>
</dbReference>
<dbReference type="Pfam" id="PF00106">
    <property type="entry name" value="adh_short"/>
    <property type="match status" value="1"/>
</dbReference>
<dbReference type="RefSeq" id="XP_021867972.1">
    <property type="nucleotide sequence ID" value="XM_022012186.1"/>
</dbReference>
<proteinExistence type="inferred from homology"/>
<organism evidence="3 4">
    <name type="scientific">Kockovaella imperatae</name>
    <dbReference type="NCBI Taxonomy" id="4999"/>
    <lineage>
        <taxon>Eukaryota</taxon>
        <taxon>Fungi</taxon>
        <taxon>Dikarya</taxon>
        <taxon>Basidiomycota</taxon>
        <taxon>Agaricomycotina</taxon>
        <taxon>Tremellomycetes</taxon>
        <taxon>Tremellales</taxon>
        <taxon>Cuniculitremaceae</taxon>
        <taxon>Kockovaella</taxon>
    </lineage>
</organism>
<dbReference type="STRING" id="4999.A0A1Y1U6N6"/>
<name>A0A1Y1U6N6_9TREE</name>
<comment type="caution">
    <text evidence="3">The sequence shown here is derived from an EMBL/GenBank/DDBJ whole genome shotgun (WGS) entry which is preliminary data.</text>
</comment>
<dbReference type="InParanoid" id="A0A1Y1U6N6"/>
<evidence type="ECO:0000313" key="4">
    <source>
        <dbReference type="Proteomes" id="UP000193218"/>
    </source>
</evidence>
<dbReference type="InterPro" id="IPR002347">
    <property type="entry name" value="SDR_fam"/>
</dbReference>
<evidence type="ECO:0000256" key="2">
    <source>
        <dbReference type="ARBA" id="ARBA00023002"/>
    </source>
</evidence>
<comment type="similarity">
    <text evidence="1">Belongs to the short-chain dehydrogenases/reductases (SDR) family.</text>
</comment>
<sequence>MGSILESDLKDWELVFDTNFWGPLKLVPHMVDNKGAAFVFNSTQVFEHGFAICGAYSTSKAAVTALADTLRNEVKGYDLQPGSIKTPFLDKSPESKTSVPFLQPIVEWIHSARDKAPLDPVKGAGRILDILASGELLPERLPFGQQAFNMMIPRLEARLADFKRNRAWSVGLDYAESE</sequence>
<dbReference type="EMBL" id="NBSH01000018">
    <property type="protein sequence ID" value="ORX33662.1"/>
    <property type="molecule type" value="Genomic_DNA"/>
</dbReference>
<dbReference type="InterPro" id="IPR051911">
    <property type="entry name" value="SDR_oxidoreductase"/>
</dbReference>
<dbReference type="Proteomes" id="UP000193218">
    <property type="component" value="Unassembled WGS sequence"/>
</dbReference>
<evidence type="ECO:0000313" key="3">
    <source>
        <dbReference type="EMBL" id="ORX33662.1"/>
    </source>
</evidence>
<reference evidence="3 4" key="1">
    <citation type="submission" date="2017-03" db="EMBL/GenBank/DDBJ databases">
        <title>Widespread Adenine N6-methylation of Active Genes in Fungi.</title>
        <authorList>
            <consortium name="DOE Joint Genome Institute"/>
            <person name="Mondo S.J."/>
            <person name="Dannebaum R.O."/>
            <person name="Kuo R.C."/>
            <person name="Louie K.B."/>
            <person name="Bewick A.J."/>
            <person name="Labutti K."/>
            <person name="Haridas S."/>
            <person name="Kuo A."/>
            <person name="Salamov A."/>
            <person name="Ahrendt S.R."/>
            <person name="Lau R."/>
            <person name="Bowen B.P."/>
            <person name="Lipzen A."/>
            <person name="Sullivan W."/>
            <person name="Andreopoulos W.B."/>
            <person name="Clum A."/>
            <person name="Lindquist E."/>
            <person name="Daum C."/>
            <person name="Northen T.R."/>
            <person name="Ramamoorthy G."/>
            <person name="Schmitz R.J."/>
            <person name="Gryganskyi A."/>
            <person name="Culley D."/>
            <person name="Magnuson J."/>
            <person name="James T.Y."/>
            <person name="O'Malley M.A."/>
            <person name="Stajich J.E."/>
            <person name="Spatafora J.W."/>
            <person name="Visel A."/>
            <person name="Grigoriev I.V."/>
        </authorList>
    </citation>
    <scope>NUCLEOTIDE SEQUENCE [LARGE SCALE GENOMIC DNA]</scope>
    <source>
        <strain evidence="3 4">NRRL Y-17943</strain>
    </source>
</reference>
<dbReference type="OrthoDB" id="2102561at2759"/>
<dbReference type="InterPro" id="IPR036291">
    <property type="entry name" value="NAD(P)-bd_dom_sf"/>
</dbReference>
<evidence type="ECO:0000256" key="1">
    <source>
        <dbReference type="ARBA" id="ARBA00006484"/>
    </source>
</evidence>
<keyword evidence="4" id="KW-1185">Reference proteome</keyword>